<feature type="compositionally biased region" description="Basic and acidic residues" evidence="1">
    <location>
        <begin position="51"/>
        <end position="64"/>
    </location>
</feature>
<evidence type="ECO:0000313" key="3">
    <source>
        <dbReference type="Proteomes" id="UP001189429"/>
    </source>
</evidence>
<dbReference type="EMBL" id="CAUYUJ010003055">
    <property type="protein sequence ID" value="CAK0803632.1"/>
    <property type="molecule type" value="Genomic_DNA"/>
</dbReference>
<keyword evidence="3" id="KW-1185">Reference proteome</keyword>
<proteinExistence type="predicted"/>
<feature type="non-terminal residue" evidence="2">
    <location>
        <position position="259"/>
    </location>
</feature>
<comment type="caution">
    <text evidence="2">The sequence shown here is derived from an EMBL/GenBank/DDBJ whole genome shotgun (WGS) entry which is preliminary data.</text>
</comment>
<feature type="region of interest" description="Disordered" evidence="1">
    <location>
        <begin position="51"/>
        <end position="73"/>
    </location>
</feature>
<protein>
    <submittedName>
        <fullName evidence="2">Uncharacterized protein</fullName>
    </submittedName>
</protein>
<gene>
    <name evidence="2" type="ORF">PCOR1329_LOCUS10735</name>
</gene>
<evidence type="ECO:0000256" key="1">
    <source>
        <dbReference type="SAM" id="MobiDB-lite"/>
    </source>
</evidence>
<dbReference type="Proteomes" id="UP001189429">
    <property type="component" value="Unassembled WGS sequence"/>
</dbReference>
<accession>A0ABN9QCH9</accession>
<reference evidence="2" key="1">
    <citation type="submission" date="2023-10" db="EMBL/GenBank/DDBJ databases">
        <authorList>
            <person name="Chen Y."/>
            <person name="Shah S."/>
            <person name="Dougan E. K."/>
            <person name="Thang M."/>
            <person name="Chan C."/>
        </authorList>
    </citation>
    <scope>NUCLEOTIDE SEQUENCE [LARGE SCALE GENOMIC DNA]</scope>
</reference>
<name>A0ABN9QCH9_9DINO</name>
<sequence length="259" mass="29360">MASYQLSPIEVGQVKAHMEHGLGCTSIAQRLKKADGKTSFSETAISNSMKKLQENPKWRGERDAGSGAPRKTTEKLDRDVVKWAVANRGKTKVTVSRLKKQFPFLRKLSDTLVEDRLAEADLAWLRWAYVDGTTYYLDRTADEHEHAVRRSLGSHAWRKSDNSDALYADCVAPSSYNKAQGQPVRVWGMLASGVLNIHVLDEGEVMDRSVYVELIEDKFDEWSLNCEFVVCDYERCLRTPEALQALNRSGMKLVEEYPK</sequence>
<evidence type="ECO:0000313" key="2">
    <source>
        <dbReference type="EMBL" id="CAK0803632.1"/>
    </source>
</evidence>
<organism evidence="2 3">
    <name type="scientific">Prorocentrum cordatum</name>
    <dbReference type="NCBI Taxonomy" id="2364126"/>
    <lineage>
        <taxon>Eukaryota</taxon>
        <taxon>Sar</taxon>
        <taxon>Alveolata</taxon>
        <taxon>Dinophyceae</taxon>
        <taxon>Prorocentrales</taxon>
        <taxon>Prorocentraceae</taxon>
        <taxon>Prorocentrum</taxon>
    </lineage>
</organism>